<proteinExistence type="inferred from homology"/>
<dbReference type="PROSITE" id="PS00086">
    <property type="entry name" value="CYTOCHROME_P450"/>
    <property type="match status" value="1"/>
</dbReference>
<dbReference type="GO" id="GO:0016705">
    <property type="term" value="F:oxidoreductase activity, acting on paired donors, with incorporation or reduction of molecular oxygen"/>
    <property type="evidence" value="ECO:0007669"/>
    <property type="project" value="InterPro"/>
</dbReference>
<feature type="transmembrane region" description="Helical" evidence="8">
    <location>
        <begin position="6"/>
        <end position="27"/>
    </location>
</feature>
<dbReference type="GO" id="GO:0005506">
    <property type="term" value="F:iron ion binding"/>
    <property type="evidence" value="ECO:0007669"/>
    <property type="project" value="InterPro"/>
</dbReference>
<keyword evidence="3 6" id="KW-0349">Heme</keyword>
<comment type="caution">
    <text evidence="9">The sequence shown here is derived from an EMBL/GenBank/DDBJ whole genome shotgun (WGS) entry which is preliminary data.</text>
</comment>
<organism evidence="9 10">
    <name type="scientific">Echria macrotheca</name>
    <dbReference type="NCBI Taxonomy" id="438768"/>
    <lineage>
        <taxon>Eukaryota</taxon>
        <taxon>Fungi</taxon>
        <taxon>Dikarya</taxon>
        <taxon>Ascomycota</taxon>
        <taxon>Pezizomycotina</taxon>
        <taxon>Sordariomycetes</taxon>
        <taxon>Sordariomycetidae</taxon>
        <taxon>Sordariales</taxon>
        <taxon>Schizotheciaceae</taxon>
        <taxon>Echria</taxon>
    </lineage>
</organism>
<dbReference type="SUPFAM" id="SSF48264">
    <property type="entry name" value="Cytochrome P450"/>
    <property type="match status" value="1"/>
</dbReference>
<comment type="cofactor">
    <cofactor evidence="1 6">
        <name>heme</name>
        <dbReference type="ChEBI" id="CHEBI:30413"/>
    </cofactor>
</comment>
<evidence type="ECO:0000256" key="1">
    <source>
        <dbReference type="ARBA" id="ARBA00001971"/>
    </source>
</evidence>
<dbReference type="EMBL" id="MU839838">
    <property type="protein sequence ID" value="KAK1752836.1"/>
    <property type="molecule type" value="Genomic_DNA"/>
</dbReference>
<gene>
    <name evidence="9" type="ORF">QBC47DRAFT_415584</name>
</gene>
<dbReference type="PANTHER" id="PTHR24305:SF210">
    <property type="entry name" value="CYTOCHROME P450 MONOOXYGENASE ASQL-RELATED"/>
    <property type="match status" value="1"/>
</dbReference>
<keyword evidence="8" id="KW-1133">Transmembrane helix</keyword>
<evidence type="ECO:0000256" key="7">
    <source>
        <dbReference type="RuleBase" id="RU000461"/>
    </source>
</evidence>
<evidence type="ECO:0000256" key="6">
    <source>
        <dbReference type="PIRSR" id="PIRSR602401-1"/>
    </source>
</evidence>
<evidence type="ECO:0000313" key="9">
    <source>
        <dbReference type="EMBL" id="KAK1752836.1"/>
    </source>
</evidence>
<comment type="similarity">
    <text evidence="2 7">Belongs to the cytochrome P450 family.</text>
</comment>
<evidence type="ECO:0000256" key="8">
    <source>
        <dbReference type="SAM" id="Phobius"/>
    </source>
</evidence>
<keyword evidence="5 6" id="KW-0408">Iron</keyword>
<sequence length="512" mass="57656">MAVFNTYIVGVTLGTVLPIWAVVVAIYRYYFHPLRNFPGPITNAVSGLPTVVNLISGGQHAYIKRLHDRYGAVVRIAPNELSFLSPGAWEDIYGFRSHDEPLEKDPIWIGALVNDGAHPMPYAPRQDHGRLRRAFSHPFSNTSVLQQESIIQSHLRKLVWRLGELADASQSRPINLKDWYLFVTLDVIGDLCFGAPFGCLDKGTGTEWSRSLMKAIRCAVYDQASRRIAGPGTWLQKKMASYLIPQEYQDGKMKHFLNSREKVEERLKYGLESEKRDFIYYVLRSNEAKKLLTPLEIIVNSSAFVAAGSDNTTTALTVITYCVLANPEAQAKVVAEIRGRVETADDITWANIKDLPYLGAVISEGLRLYGPITVGLLRQVNPAGKGIVIDGNYVPPGTTVSVHLWSAGHSKLNWTRPEEFLPERWLNPDQFPHDRLQASQPFSLGPRGCIGKNLSLIELRLALCYIFWAFDVELDRESAWKWDIAGEMKNITTYLTIERPDLMATLRRVERG</sequence>
<dbReference type="InterPro" id="IPR050121">
    <property type="entry name" value="Cytochrome_P450_monoxygenase"/>
</dbReference>
<dbReference type="GO" id="GO:0020037">
    <property type="term" value="F:heme binding"/>
    <property type="evidence" value="ECO:0007669"/>
    <property type="project" value="InterPro"/>
</dbReference>
<feature type="binding site" description="axial binding residue" evidence="6">
    <location>
        <position position="449"/>
    </location>
    <ligand>
        <name>heme</name>
        <dbReference type="ChEBI" id="CHEBI:30413"/>
    </ligand>
    <ligandPart>
        <name>Fe</name>
        <dbReference type="ChEBI" id="CHEBI:18248"/>
    </ligandPart>
</feature>
<evidence type="ECO:0000256" key="5">
    <source>
        <dbReference type="ARBA" id="ARBA00023004"/>
    </source>
</evidence>
<keyword evidence="7" id="KW-0560">Oxidoreductase</keyword>
<keyword evidence="4 6" id="KW-0479">Metal-binding</keyword>
<dbReference type="AlphaFoldDB" id="A0AAJ0B6Z7"/>
<evidence type="ECO:0000256" key="4">
    <source>
        <dbReference type="ARBA" id="ARBA00022723"/>
    </source>
</evidence>
<keyword evidence="8" id="KW-0472">Membrane</keyword>
<evidence type="ECO:0000313" key="10">
    <source>
        <dbReference type="Proteomes" id="UP001239445"/>
    </source>
</evidence>
<dbReference type="GO" id="GO:0004497">
    <property type="term" value="F:monooxygenase activity"/>
    <property type="evidence" value="ECO:0007669"/>
    <property type="project" value="UniProtKB-KW"/>
</dbReference>
<evidence type="ECO:0000256" key="2">
    <source>
        <dbReference type="ARBA" id="ARBA00010617"/>
    </source>
</evidence>
<dbReference type="PRINTS" id="PR00385">
    <property type="entry name" value="P450"/>
</dbReference>
<dbReference type="InterPro" id="IPR017972">
    <property type="entry name" value="Cyt_P450_CS"/>
</dbReference>
<name>A0AAJ0B6Z7_9PEZI</name>
<dbReference type="InterPro" id="IPR002401">
    <property type="entry name" value="Cyt_P450_E_grp-I"/>
</dbReference>
<reference evidence="9" key="1">
    <citation type="submission" date="2023-06" db="EMBL/GenBank/DDBJ databases">
        <title>Genome-scale phylogeny and comparative genomics of the fungal order Sordariales.</title>
        <authorList>
            <consortium name="Lawrence Berkeley National Laboratory"/>
            <person name="Hensen N."/>
            <person name="Bonometti L."/>
            <person name="Westerberg I."/>
            <person name="Brannstrom I.O."/>
            <person name="Guillou S."/>
            <person name="Cros-Aarteil S."/>
            <person name="Calhoun S."/>
            <person name="Haridas S."/>
            <person name="Kuo A."/>
            <person name="Mondo S."/>
            <person name="Pangilinan J."/>
            <person name="Riley R."/>
            <person name="Labutti K."/>
            <person name="Andreopoulos B."/>
            <person name="Lipzen A."/>
            <person name="Chen C."/>
            <person name="Yanf M."/>
            <person name="Daum C."/>
            <person name="Ng V."/>
            <person name="Clum A."/>
            <person name="Steindorff A."/>
            <person name="Ohm R."/>
            <person name="Martin F."/>
            <person name="Silar P."/>
            <person name="Natvig D."/>
            <person name="Lalanne C."/>
            <person name="Gautier V."/>
            <person name="Ament-Velasquez S.L."/>
            <person name="Kruys A."/>
            <person name="Hutchinson M.I."/>
            <person name="Powell A.J."/>
            <person name="Barry K."/>
            <person name="Miller A.N."/>
            <person name="Grigoriev I.V."/>
            <person name="Debuchy R."/>
            <person name="Gladieux P."/>
            <person name="Thoren M.H."/>
            <person name="Johannesson H."/>
        </authorList>
    </citation>
    <scope>NUCLEOTIDE SEQUENCE</scope>
    <source>
        <strain evidence="9">PSN4</strain>
    </source>
</reference>
<accession>A0AAJ0B6Z7</accession>
<dbReference type="Gene3D" id="1.10.630.10">
    <property type="entry name" value="Cytochrome P450"/>
    <property type="match status" value="1"/>
</dbReference>
<dbReference type="CDD" id="cd11058">
    <property type="entry name" value="CYP60B-like"/>
    <property type="match status" value="1"/>
</dbReference>
<dbReference type="Proteomes" id="UP001239445">
    <property type="component" value="Unassembled WGS sequence"/>
</dbReference>
<keyword evidence="10" id="KW-1185">Reference proteome</keyword>
<dbReference type="PRINTS" id="PR00463">
    <property type="entry name" value="EP450I"/>
</dbReference>
<keyword evidence="8" id="KW-0812">Transmembrane</keyword>
<evidence type="ECO:0000256" key="3">
    <source>
        <dbReference type="ARBA" id="ARBA00022617"/>
    </source>
</evidence>
<dbReference type="Pfam" id="PF00067">
    <property type="entry name" value="p450"/>
    <property type="match status" value="1"/>
</dbReference>
<protein>
    <submittedName>
        <fullName evidence="9">Cytochrome P450 monooxygenase abl2</fullName>
    </submittedName>
</protein>
<keyword evidence="7 9" id="KW-0503">Monooxygenase</keyword>
<dbReference type="InterPro" id="IPR036396">
    <property type="entry name" value="Cyt_P450_sf"/>
</dbReference>
<dbReference type="PANTHER" id="PTHR24305">
    <property type="entry name" value="CYTOCHROME P450"/>
    <property type="match status" value="1"/>
</dbReference>
<dbReference type="InterPro" id="IPR001128">
    <property type="entry name" value="Cyt_P450"/>
</dbReference>